<dbReference type="InterPro" id="IPR029026">
    <property type="entry name" value="tRNA_m1G_MTases_N"/>
</dbReference>
<protein>
    <recommendedName>
        <fullName evidence="4 12">Ribosomal RNA small subunit methyltransferase E</fullName>
        <ecNumber evidence="3 12">2.1.1.193</ecNumber>
    </recommendedName>
</protein>
<evidence type="ECO:0000256" key="5">
    <source>
        <dbReference type="ARBA" id="ARBA00022490"/>
    </source>
</evidence>
<evidence type="ECO:0000256" key="10">
    <source>
        <dbReference type="ARBA" id="ARBA00025699"/>
    </source>
</evidence>
<dbReference type="GO" id="GO:0005737">
    <property type="term" value="C:cytoplasm"/>
    <property type="evidence" value="ECO:0007669"/>
    <property type="project" value="UniProtKB-SubCell"/>
</dbReference>
<dbReference type="PANTHER" id="PTHR30027:SF3">
    <property type="entry name" value="16S RRNA (URACIL(1498)-N(3))-METHYLTRANSFERASE"/>
    <property type="match status" value="1"/>
</dbReference>
<dbReference type="InterPro" id="IPR029028">
    <property type="entry name" value="Alpha/beta_knot_MTases"/>
</dbReference>
<dbReference type="PATRIC" id="fig|49338.4.peg.3603"/>
<dbReference type="Gene3D" id="3.40.1280.10">
    <property type="match status" value="1"/>
</dbReference>
<dbReference type="InterPro" id="IPR006700">
    <property type="entry name" value="RsmE"/>
</dbReference>
<dbReference type="InterPro" id="IPR015947">
    <property type="entry name" value="PUA-like_sf"/>
</dbReference>
<evidence type="ECO:0000313" key="15">
    <source>
        <dbReference type="EMBL" id="CDX03236.1"/>
    </source>
</evidence>
<dbReference type="PANTHER" id="PTHR30027">
    <property type="entry name" value="RIBOSOMAL RNA SMALL SUBUNIT METHYLTRANSFERASE E"/>
    <property type="match status" value="1"/>
</dbReference>
<comment type="catalytic activity">
    <reaction evidence="11 12">
        <text>uridine(1498) in 16S rRNA + S-adenosyl-L-methionine = N(3)-methyluridine(1498) in 16S rRNA + S-adenosyl-L-homocysteine + H(+)</text>
        <dbReference type="Rhea" id="RHEA:42920"/>
        <dbReference type="Rhea" id="RHEA-COMP:10283"/>
        <dbReference type="Rhea" id="RHEA-COMP:10284"/>
        <dbReference type="ChEBI" id="CHEBI:15378"/>
        <dbReference type="ChEBI" id="CHEBI:57856"/>
        <dbReference type="ChEBI" id="CHEBI:59789"/>
        <dbReference type="ChEBI" id="CHEBI:65315"/>
        <dbReference type="ChEBI" id="CHEBI:74502"/>
        <dbReference type="EC" id="2.1.1.193"/>
    </reaction>
</comment>
<dbReference type="GO" id="GO:0070475">
    <property type="term" value="P:rRNA base methylation"/>
    <property type="evidence" value="ECO:0007669"/>
    <property type="project" value="TreeGrafter"/>
</dbReference>
<comment type="function">
    <text evidence="10 12">Specifically methylates the N3 position of the uracil ring of uridine 1498 (m3U1498) in 16S rRNA. Acts on the fully assembled 30S ribosomal subunit.</text>
</comment>
<dbReference type="GO" id="GO:0070042">
    <property type="term" value="F:rRNA (uridine-N3-)-methyltransferase activity"/>
    <property type="evidence" value="ECO:0007669"/>
    <property type="project" value="TreeGrafter"/>
</dbReference>
<keyword evidence="6 12" id="KW-0698">rRNA processing</keyword>
<evidence type="ECO:0000256" key="8">
    <source>
        <dbReference type="ARBA" id="ARBA00022679"/>
    </source>
</evidence>
<dbReference type="InterPro" id="IPR046886">
    <property type="entry name" value="RsmE_MTase_dom"/>
</dbReference>
<name>A0A098B5V3_DESHA</name>
<evidence type="ECO:0000256" key="9">
    <source>
        <dbReference type="ARBA" id="ARBA00022691"/>
    </source>
</evidence>
<keyword evidence="5 12" id="KW-0963">Cytoplasm</keyword>
<organism evidence="15">
    <name type="scientific">Desulfitobacterium hafniense</name>
    <name type="common">Desulfitobacterium frappieri</name>
    <dbReference type="NCBI Taxonomy" id="49338"/>
    <lineage>
        <taxon>Bacteria</taxon>
        <taxon>Bacillati</taxon>
        <taxon>Bacillota</taxon>
        <taxon>Clostridia</taxon>
        <taxon>Eubacteriales</taxon>
        <taxon>Desulfitobacteriaceae</taxon>
        <taxon>Desulfitobacterium</taxon>
    </lineage>
</organism>
<evidence type="ECO:0000259" key="13">
    <source>
        <dbReference type="Pfam" id="PF04452"/>
    </source>
</evidence>
<comment type="similarity">
    <text evidence="2 12">Belongs to the RNA methyltransferase RsmE family.</text>
</comment>
<dbReference type="RefSeq" id="WP_208925942.1">
    <property type="nucleotide sequence ID" value="NZ_LK996017.1"/>
</dbReference>
<feature type="domain" description="Ribosomal RNA small subunit methyltransferase E PUA-like" evidence="14">
    <location>
        <begin position="16"/>
        <end position="62"/>
    </location>
</feature>
<accession>A0A098B5V3</accession>
<evidence type="ECO:0000256" key="11">
    <source>
        <dbReference type="ARBA" id="ARBA00047944"/>
    </source>
</evidence>
<comment type="subcellular location">
    <subcellularLocation>
        <location evidence="1 12">Cytoplasm</location>
    </subcellularLocation>
</comment>
<dbReference type="Pfam" id="PF04452">
    <property type="entry name" value="Methyltrans_RNA"/>
    <property type="match status" value="1"/>
</dbReference>
<dbReference type="EMBL" id="LK996017">
    <property type="protein sequence ID" value="CDX03236.1"/>
    <property type="molecule type" value="Genomic_DNA"/>
</dbReference>
<evidence type="ECO:0000256" key="4">
    <source>
        <dbReference type="ARBA" id="ARBA00013673"/>
    </source>
</evidence>
<gene>
    <name evidence="15" type="ORF">DPCES_3350</name>
</gene>
<dbReference type="AlphaFoldDB" id="A0A098B5V3"/>
<reference evidence="15" key="1">
    <citation type="submission" date="2014-07" db="EMBL/GenBank/DDBJ databases">
        <authorList>
            <person name="Hornung V.Bastian."/>
        </authorList>
    </citation>
    <scope>NUCLEOTIDE SEQUENCE</scope>
    <source>
        <strain evidence="15">PCE-S</strain>
    </source>
</reference>
<dbReference type="CDD" id="cd18084">
    <property type="entry name" value="RsmE-like"/>
    <property type="match status" value="1"/>
</dbReference>
<keyword evidence="7 12" id="KW-0489">Methyltransferase</keyword>
<dbReference type="InterPro" id="IPR046887">
    <property type="entry name" value="RsmE_PUA-like"/>
</dbReference>
<dbReference type="PIRSF" id="PIRSF015601">
    <property type="entry name" value="MTase_slr0722"/>
    <property type="match status" value="1"/>
</dbReference>
<dbReference type="SUPFAM" id="SSF75217">
    <property type="entry name" value="alpha/beta knot"/>
    <property type="match status" value="1"/>
</dbReference>
<evidence type="ECO:0000256" key="2">
    <source>
        <dbReference type="ARBA" id="ARBA00005528"/>
    </source>
</evidence>
<evidence type="ECO:0000256" key="3">
    <source>
        <dbReference type="ARBA" id="ARBA00012328"/>
    </source>
</evidence>
<evidence type="ECO:0000256" key="6">
    <source>
        <dbReference type="ARBA" id="ARBA00022552"/>
    </source>
</evidence>
<sequence>MHRFKISELGNHIFWLKGPEREHLVRVLRLAVGDRIIGFDNTGAEYKAVVNKIEEQSVTCGILEQDYPEVEAVTRIYLAAGLSKGEKMEWVIQKGTELGMAGLIPLRTKRAVMKLEGSKAADRVERWQKISGEAAKQSHRVREPQIFSVTDWQGLKALLPPTTQWLIPYENEKTRTLSSVLKDFSSQEPIALIIGPEGGFEEGEVLWAQEHLNAQSISLGPRILRAETAALAALTLVLGHYGDLG</sequence>
<evidence type="ECO:0000256" key="7">
    <source>
        <dbReference type="ARBA" id="ARBA00022603"/>
    </source>
</evidence>
<proteinExistence type="inferred from homology"/>
<dbReference type="EC" id="2.1.1.193" evidence="3 12"/>
<dbReference type="NCBIfam" id="TIGR00046">
    <property type="entry name" value="RsmE family RNA methyltransferase"/>
    <property type="match status" value="1"/>
</dbReference>
<dbReference type="SUPFAM" id="SSF88697">
    <property type="entry name" value="PUA domain-like"/>
    <property type="match status" value="1"/>
</dbReference>
<feature type="domain" description="Ribosomal RNA small subunit methyltransferase E methyltransferase" evidence="13">
    <location>
        <begin position="74"/>
        <end position="237"/>
    </location>
</feature>
<evidence type="ECO:0000256" key="12">
    <source>
        <dbReference type="PIRNR" id="PIRNR015601"/>
    </source>
</evidence>
<keyword evidence="8 12" id="KW-0808">Transferase</keyword>
<keyword evidence="9 12" id="KW-0949">S-adenosyl-L-methionine</keyword>
<evidence type="ECO:0000256" key="1">
    <source>
        <dbReference type="ARBA" id="ARBA00004496"/>
    </source>
</evidence>
<evidence type="ECO:0000259" key="14">
    <source>
        <dbReference type="Pfam" id="PF20260"/>
    </source>
</evidence>
<dbReference type="Pfam" id="PF20260">
    <property type="entry name" value="PUA_4"/>
    <property type="match status" value="1"/>
</dbReference>